<dbReference type="Proteomes" id="UP001529369">
    <property type="component" value="Unassembled WGS sequence"/>
</dbReference>
<sequence length="100" mass="10592">MSDSDTQPGHPRLDAVQCPHCEQVTMPNLLADGSYVCSCTAERALPREGDGSMLAAPMDGPSPPAPQGTDPRGPLPADHGQFGRDVATEDYRPLTPPPNR</sequence>
<proteinExistence type="predicted"/>
<evidence type="ECO:0000256" key="1">
    <source>
        <dbReference type="SAM" id="MobiDB-lite"/>
    </source>
</evidence>
<evidence type="ECO:0000313" key="2">
    <source>
        <dbReference type="EMBL" id="MDN3568899.1"/>
    </source>
</evidence>
<evidence type="ECO:0000313" key="3">
    <source>
        <dbReference type="Proteomes" id="UP001529369"/>
    </source>
</evidence>
<reference evidence="3" key="1">
    <citation type="journal article" date="2019" name="Int. J. Syst. Evol. Microbiol.">
        <title>The Global Catalogue of Microorganisms (GCM) 10K type strain sequencing project: providing services to taxonomists for standard genome sequencing and annotation.</title>
        <authorList>
            <consortium name="The Broad Institute Genomics Platform"/>
            <consortium name="The Broad Institute Genome Sequencing Center for Infectious Disease"/>
            <person name="Wu L."/>
            <person name="Ma J."/>
        </authorList>
    </citation>
    <scope>NUCLEOTIDE SEQUENCE [LARGE SCALE GENOMIC DNA]</scope>
    <source>
        <strain evidence="3">CECT 7131</strain>
    </source>
</reference>
<dbReference type="RefSeq" id="WP_290321020.1">
    <property type="nucleotide sequence ID" value="NZ_JAUFPN010000311.1"/>
</dbReference>
<accession>A0ABT8AGE6</accession>
<comment type="caution">
    <text evidence="2">The sequence shown here is derived from an EMBL/GenBank/DDBJ whole genome shotgun (WGS) entry which is preliminary data.</text>
</comment>
<keyword evidence="3" id="KW-1185">Reference proteome</keyword>
<dbReference type="EMBL" id="JAUFPN010000311">
    <property type="protein sequence ID" value="MDN3568899.1"/>
    <property type="molecule type" value="Genomic_DNA"/>
</dbReference>
<gene>
    <name evidence="2" type="ORF">QWZ14_31360</name>
</gene>
<organism evidence="2 3">
    <name type="scientific">Paeniroseomonas aquatica</name>
    <dbReference type="NCBI Taxonomy" id="373043"/>
    <lineage>
        <taxon>Bacteria</taxon>
        <taxon>Pseudomonadati</taxon>
        <taxon>Pseudomonadota</taxon>
        <taxon>Alphaproteobacteria</taxon>
        <taxon>Acetobacterales</taxon>
        <taxon>Acetobacteraceae</taxon>
        <taxon>Paeniroseomonas</taxon>
    </lineage>
</organism>
<name>A0ABT8AGE6_9PROT</name>
<feature type="region of interest" description="Disordered" evidence="1">
    <location>
        <begin position="48"/>
        <end position="100"/>
    </location>
</feature>
<protein>
    <submittedName>
        <fullName evidence="2">Uncharacterized protein</fullName>
    </submittedName>
</protein>